<dbReference type="EnsemblMetazoa" id="XM_780531">
    <property type="protein sequence ID" value="XP_785624"/>
    <property type="gene ID" value="LOC580476"/>
</dbReference>
<evidence type="ECO:0000256" key="3">
    <source>
        <dbReference type="ARBA" id="ARBA00022691"/>
    </source>
</evidence>
<evidence type="ECO:0000256" key="1">
    <source>
        <dbReference type="ARBA" id="ARBA00022603"/>
    </source>
</evidence>
<dbReference type="Proteomes" id="UP000007110">
    <property type="component" value="Unassembled WGS sequence"/>
</dbReference>
<organism evidence="5 6">
    <name type="scientific">Strongylocentrotus purpuratus</name>
    <name type="common">Purple sea urchin</name>
    <dbReference type="NCBI Taxonomy" id="7668"/>
    <lineage>
        <taxon>Eukaryota</taxon>
        <taxon>Metazoa</taxon>
        <taxon>Echinodermata</taxon>
        <taxon>Eleutherozoa</taxon>
        <taxon>Echinozoa</taxon>
        <taxon>Echinoidea</taxon>
        <taxon>Euechinoidea</taxon>
        <taxon>Echinacea</taxon>
        <taxon>Camarodonta</taxon>
        <taxon>Echinidea</taxon>
        <taxon>Strongylocentrotidae</taxon>
        <taxon>Strongylocentrotus</taxon>
    </lineage>
</organism>
<evidence type="ECO:0000313" key="6">
    <source>
        <dbReference type="Proteomes" id="UP000007110"/>
    </source>
</evidence>
<sequence>MTCCLAFISHPQGLTLGNRPFYSIYDTADGDYEKIWNEHCEDEVSLGEYAYAMQHLAQEHWSAKHADDRIKWCHDACIEYFFQGGMKTVLEKDRRRRVHHGQRKEESRWPCNGSALVRNVNGNSNGNNISSSLLSSLEDFHQQYFDLAHPLGNRHNAISLPFSGQLRLLDVGSCFNPFLDYDEFLAVGIDISPAVESVHKCDFLNLQIQQPLQVAPDTVNRYLRTLKSPVETLPRECFHVIVFSLLLSYFPSPYQRWICCQKAHQLLQMNGLLLIITPDSSHQNRNAGMVKSWRTAIESLGFTRWRYRKDTHLHYMAFRKTSQEPPGDLSGNEAGPDMLYIPQDFNEDVEESVFSDCLPRTEAEIADLSDAFSELPSHFVDDFSEIW</sequence>
<dbReference type="InterPro" id="IPR029063">
    <property type="entry name" value="SAM-dependent_MTases_sf"/>
</dbReference>
<proteinExistence type="inferred from homology"/>
<dbReference type="GO" id="GO:0008168">
    <property type="term" value="F:methyltransferase activity"/>
    <property type="evidence" value="ECO:0007669"/>
    <property type="project" value="UniProtKB-UniRule"/>
</dbReference>
<feature type="binding site" evidence="4">
    <location>
        <position position="190"/>
    </location>
    <ligand>
        <name>S-adenosyl-L-methionine</name>
        <dbReference type="ChEBI" id="CHEBI:59789"/>
    </ligand>
</feature>
<reference evidence="5" key="2">
    <citation type="submission" date="2021-01" db="UniProtKB">
        <authorList>
            <consortium name="EnsemblMetazoa"/>
        </authorList>
    </citation>
    <scope>IDENTIFICATION</scope>
</reference>
<dbReference type="Pfam" id="PF11968">
    <property type="entry name" value="Bmt2"/>
    <property type="match status" value="1"/>
</dbReference>
<dbReference type="GO" id="GO:1904262">
    <property type="term" value="P:negative regulation of TORC1 signaling"/>
    <property type="evidence" value="ECO:0000318"/>
    <property type="project" value="GO_Central"/>
</dbReference>
<protein>
    <recommendedName>
        <fullName evidence="4">S-adenosylmethionine sensor upstream of mTORC1</fullName>
    </recommendedName>
    <alternativeName>
        <fullName evidence="4">Probable methyltransferase BMT2 homolog</fullName>
        <ecNumber evidence="4">2.1.1.-</ecNumber>
    </alternativeName>
</protein>
<dbReference type="FunCoup" id="A0A7M7RB75">
    <property type="interactions" value="896"/>
</dbReference>
<comment type="function">
    <text evidence="4">S-adenosyl-L-methionine-binding protein that acts as an inhibitor of mTORC1 signaling. Acts as a sensor of S-adenosyl-L-methionine to signal methionine sufficiency to mTORC1. Probably also acts as a S-adenosyl-L-methionine-dependent methyltransferase.</text>
</comment>
<dbReference type="FunFam" id="3.40.50.150:FF:000089">
    <property type="entry name" value="S-adenosylmethionine sensor upstream of mTORC1"/>
    <property type="match status" value="1"/>
</dbReference>
<comment type="similarity">
    <text evidence="4">Belongs to the BMT2 family.</text>
</comment>
<keyword evidence="2 4" id="KW-0808">Transferase</keyword>
<dbReference type="PANTHER" id="PTHR21008:SF0">
    <property type="entry name" value="S-ADENOSYLMETHIONINE SENSOR UPSTREAM OF MTORC1"/>
    <property type="match status" value="1"/>
</dbReference>
<dbReference type="CTD" id="475290"/>
<dbReference type="InParanoid" id="A0A7M7RB75"/>
<dbReference type="Gene3D" id="3.40.50.150">
    <property type="entry name" value="Vaccinia Virus protein VP39"/>
    <property type="match status" value="1"/>
</dbReference>
<dbReference type="GeneID" id="580476"/>
<feature type="binding site" evidence="4">
    <location>
        <position position="172"/>
    </location>
    <ligand>
        <name>S-adenosyl-L-methionine</name>
        <dbReference type="ChEBI" id="CHEBI:59789"/>
    </ligand>
</feature>
<dbReference type="GO" id="GO:0032259">
    <property type="term" value="P:methylation"/>
    <property type="evidence" value="ECO:0007669"/>
    <property type="project" value="UniProtKB-KW"/>
</dbReference>
<dbReference type="EC" id="2.1.1.-" evidence="4"/>
<dbReference type="InterPro" id="IPR021867">
    <property type="entry name" value="Bmt2/SAMTOR"/>
</dbReference>
<evidence type="ECO:0000256" key="4">
    <source>
        <dbReference type="HAMAP-Rule" id="MF_03044"/>
    </source>
</evidence>
<dbReference type="KEGG" id="spu:580476"/>
<keyword evidence="6" id="KW-1185">Reference proteome</keyword>
<dbReference type="AlphaFoldDB" id="A0A7M7RB75"/>
<accession>A0A7M7RB75</accession>
<name>A0A7M7RB75_STRPU</name>
<dbReference type="PANTHER" id="PTHR21008">
    <property type="entry name" value="S-ADENOSYLMETHIONINE SENSOR UPSTREAM OF MTORC1-RELATED"/>
    <property type="match status" value="1"/>
</dbReference>
<reference evidence="6" key="1">
    <citation type="submission" date="2015-02" db="EMBL/GenBank/DDBJ databases">
        <title>Genome sequencing for Strongylocentrotus purpuratus.</title>
        <authorList>
            <person name="Murali S."/>
            <person name="Liu Y."/>
            <person name="Vee V."/>
            <person name="English A."/>
            <person name="Wang M."/>
            <person name="Skinner E."/>
            <person name="Han Y."/>
            <person name="Muzny D.M."/>
            <person name="Worley K.C."/>
            <person name="Gibbs R.A."/>
        </authorList>
    </citation>
    <scope>NUCLEOTIDE SEQUENCE</scope>
</reference>
<dbReference type="SUPFAM" id="SSF53335">
    <property type="entry name" value="S-adenosyl-L-methionine-dependent methyltransferases"/>
    <property type="match status" value="1"/>
</dbReference>
<keyword evidence="3 4" id="KW-0949">S-adenosyl-L-methionine</keyword>
<dbReference type="HAMAP" id="MF_03044">
    <property type="entry name" value="BMT2"/>
    <property type="match status" value="1"/>
</dbReference>
<dbReference type="OMA" id="CCQKAYE"/>
<evidence type="ECO:0000313" key="5">
    <source>
        <dbReference type="EnsemblMetazoa" id="XP_785624"/>
    </source>
</evidence>
<dbReference type="RefSeq" id="XP_785624.3">
    <property type="nucleotide sequence ID" value="XM_780531.5"/>
</dbReference>
<evidence type="ECO:0000256" key="2">
    <source>
        <dbReference type="ARBA" id="ARBA00022679"/>
    </source>
</evidence>
<keyword evidence="1 4" id="KW-0489">Methyltransferase</keyword>
<dbReference type="OrthoDB" id="5954793at2759"/>